<evidence type="ECO:0000256" key="1">
    <source>
        <dbReference type="SAM" id="MobiDB-lite"/>
    </source>
</evidence>
<keyword evidence="5" id="KW-1185">Reference proteome</keyword>
<evidence type="ECO:0000313" key="4">
    <source>
        <dbReference type="Proteomes" id="UP000663854"/>
    </source>
</evidence>
<feature type="compositionally biased region" description="Basic and acidic residues" evidence="1">
    <location>
        <begin position="166"/>
        <end position="182"/>
    </location>
</feature>
<protein>
    <submittedName>
        <fullName evidence="2">Uncharacterized protein</fullName>
    </submittedName>
</protein>
<feature type="region of interest" description="Disordered" evidence="1">
    <location>
        <begin position="122"/>
        <end position="211"/>
    </location>
</feature>
<evidence type="ECO:0000313" key="2">
    <source>
        <dbReference type="EMBL" id="CAF0942231.1"/>
    </source>
</evidence>
<gene>
    <name evidence="3" type="ORF">JXQ802_LOCUS19455</name>
    <name evidence="2" type="ORF">PYM288_LOCUS11656</name>
</gene>
<reference evidence="2" key="1">
    <citation type="submission" date="2021-02" db="EMBL/GenBank/DDBJ databases">
        <authorList>
            <person name="Nowell W R."/>
        </authorList>
    </citation>
    <scope>NUCLEOTIDE SEQUENCE</scope>
</reference>
<dbReference type="EMBL" id="CAJNOL010000534">
    <property type="protein sequence ID" value="CAF1106101.1"/>
    <property type="molecule type" value="Genomic_DNA"/>
</dbReference>
<feature type="region of interest" description="Disordered" evidence="1">
    <location>
        <begin position="536"/>
        <end position="556"/>
    </location>
</feature>
<feature type="compositionally biased region" description="Basic residues" evidence="1">
    <location>
        <begin position="427"/>
        <end position="440"/>
    </location>
</feature>
<comment type="caution">
    <text evidence="2">The sequence shown here is derived from an EMBL/GenBank/DDBJ whole genome shotgun (WGS) entry which is preliminary data.</text>
</comment>
<feature type="compositionally biased region" description="Polar residues" evidence="1">
    <location>
        <begin position="142"/>
        <end position="165"/>
    </location>
</feature>
<sequence length="583" mass="66858">MPAANFTKSSTPLNGVPAMITHKTATAIQSGPYTKAQFQSTMEGSRTIKTSKEVEHILRDYPAALELYRTGKYKVKVKCEANVERVILVEKKAVKTTTNKNQDNNQIVPDGSSNMEQNREIENEQNLQQSRSRTQSRERIAPTTSVTNGHNIVHATISSTLITNDNHPKVDHHRTPSNEREISVASQKKQPINQHNHSSDSQHKALNNNQQGDKVNRDCLKMIMPYVPQANRSGNQWQQPRFQTPYYSNPLLQQQQRSNSHMPVPYVPQQNPRYQQPYYYRQRPTTPINFHPQPSLYPLLPSTPINRKPNLHSMNNYPTSTQSVTNIMALPPTMHTFHTNQQQQKFSSLRPMYQSQIPFPMNHPLPNMANEPLRNVRSSSNTYIEQQRGVQNRAPSINMGPHNNLPVHSSNIPQQTGTAVVEQYRHHHHQHQHHHHHRFHPTNNVGNGKEQNKEQTRVANVEKLTVRQLTETFNRIDPSGRVPYTTLPGILQRFGIILTDNDISSAAKDLEYNLNEPVSARRLIHILVKLGKITKSSQQQQQQQRQPVSPSMLPEDREVTDIMTQRNTTNTYMHSSNQPNQQY</sequence>
<proteinExistence type="predicted"/>
<feature type="compositionally biased region" description="Polar residues" evidence="1">
    <location>
        <begin position="184"/>
        <end position="196"/>
    </location>
</feature>
<dbReference type="AlphaFoldDB" id="A0A814CJH5"/>
<evidence type="ECO:0000313" key="5">
    <source>
        <dbReference type="Proteomes" id="UP000663870"/>
    </source>
</evidence>
<accession>A0A814CJH5</accession>
<feature type="region of interest" description="Disordered" evidence="1">
    <location>
        <begin position="427"/>
        <end position="454"/>
    </location>
</feature>
<dbReference type="EMBL" id="CAJNOH010000201">
    <property type="protein sequence ID" value="CAF0942231.1"/>
    <property type="molecule type" value="Genomic_DNA"/>
</dbReference>
<evidence type="ECO:0000313" key="3">
    <source>
        <dbReference type="EMBL" id="CAF1106101.1"/>
    </source>
</evidence>
<organism evidence="2 4">
    <name type="scientific">Rotaria sordida</name>
    <dbReference type="NCBI Taxonomy" id="392033"/>
    <lineage>
        <taxon>Eukaryota</taxon>
        <taxon>Metazoa</taxon>
        <taxon>Spiralia</taxon>
        <taxon>Gnathifera</taxon>
        <taxon>Rotifera</taxon>
        <taxon>Eurotatoria</taxon>
        <taxon>Bdelloidea</taxon>
        <taxon>Philodinida</taxon>
        <taxon>Philodinidae</taxon>
        <taxon>Rotaria</taxon>
    </lineage>
</organism>
<name>A0A814CJH5_9BILA</name>
<dbReference type="Proteomes" id="UP000663854">
    <property type="component" value="Unassembled WGS sequence"/>
</dbReference>
<dbReference type="Proteomes" id="UP000663870">
    <property type="component" value="Unassembled WGS sequence"/>
</dbReference>